<reference evidence="4 5" key="1">
    <citation type="journal article" date="2019" name="Int. J. Syst. Evol. Microbiol.">
        <title>The Global Catalogue of Microorganisms (GCM) 10K type strain sequencing project: providing services to taxonomists for standard genome sequencing and annotation.</title>
        <authorList>
            <consortium name="The Broad Institute Genomics Platform"/>
            <consortium name="The Broad Institute Genome Sequencing Center for Infectious Disease"/>
            <person name="Wu L."/>
            <person name="Ma J."/>
        </authorList>
    </citation>
    <scope>NUCLEOTIDE SEQUENCE [LARGE SCALE GENOMIC DNA]</scope>
    <source>
        <strain evidence="4 5">JCM 15749</strain>
    </source>
</reference>
<dbReference type="EMBL" id="BAAAPY010000001">
    <property type="protein sequence ID" value="GAA2069500.1"/>
    <property type="molecule type" value="Genomic_DNA"/>
</dbReference>
<protein>
    <submittedName>
        <fullName evidence="4">Inositol monophosphatase family protein</fullName>
    </submittedName>
</protein>
<evidence type="ECO:0000256" key="2">
    <source>
        <dbReference type="ARBA" id="ARBA00022801"/>
    </source>
</evidence>
<proteinExistence type="predicted"/>
<dbReference type="Gene3D" id="3.40.190.80">
    <property type="match status" value="1"/>
</dbReference>
<dbReference type="RefSeq" id="WP_344323336.1">
    <property type="nucleotide sequence ID" value="NZ_BAAAPY010000001.1"/>
</dbReference>
<dbReference type="PROSITE" id="PS00629">
    <property type="entry name" value="IMP_1"/>
    <property type="match status" value="1"/>
</dbReference>
<dbReference type="Pfam" id="PF00459">
    <property type="entry name" value="Inositol_P"/>
    <property type="match status" value="1"/>
</dbReference>
<dbReference type="PANTHER" id="PTHR20854:SF4">
    <property type="entry name" value="INOSITOL-1-MONOPHOSPHATASE-RELATED"/>
    <property type="match status" value="1"/>
</dbReference>
<gene>
    <name evidence="4" type="ORF">GCM10009821_02490</name>
</gene>
<name>A0ABN1ZI61_9ACTN</name>
<keyword evidence="5" id="KW-1185">Reference proteome</keyword>
<dbReference type="PANTHER" id="PTHR20854">
    <property type="entry name" value="INOSITOL MONOPHOSPHATASE"/>
    <property type="match status" value="1"/>
</dbReference>
<keyword evidence="2" id="KW-0378">Hydrolase</keyword>
<accession>A0ABN1ZI61</accession>
<dbReference type="SUPFAM" id="SSF56655">
    <property type="entry name" value="Carbohydrate phosphatase"/>
    <property type="match status" value="1"/>
</dbReference>
<dbReference type="InterPro" id="IPR000760">
    <property type="entry name" value="Inositol_monophosphatase-like"/>
</dbReference>
<dbReference type="Gene3D" id="3.30.540.10">
    <property type="entry name" value="Fructose-1,6-Bisphosphatase, subunit A, domain 1"/>
    <property type="match status" value="1"/>
</dbReference>
<dbReference type="Proteomes" id="UP001501480">
    <property type="component" value="Unassembled WGS sequence"/>
</dbReference>
<evidence type="ECO:0000313" key="4">
    <source>
        <dbReference type="EMBL" id="GAA2069500.1"/>
    </source>
</evidence>
<evidence type="ECO:0000256" key="1">
    <source>
        <dbReference type="ARBA" id="ARBA00022723"/>
    </source>
</evidence>
<sequence>MSPTDDAQLATELVRDAAALAARTRSGSDLAVDRKTSVSDIVTAADHAAEAFVVERLRAERPDDGLLGEEGAEHEGTSGRRWVIDPVDGTYNFASGSDYWCSAVALLEGDDVVLGAVAHHAGGTVAVGGPDLPTTIDGVPLPAVHDLPIDQVSLATYLHPGAVDDPSLAPALLRIMRRPATVRMLGSGSMDLRGVANGRLGGWVQHSTPPWDWWPGCALVLGAGGVATRVEQHGHTWSIAGGRRVVDAVIQELRA</sequence>
<organism evidence="4 5">
    <name type="scientific">Aeromicrobium halocynthiae</name>
    <dbReference type="NCBI Taxonomy" id="560557"/>
    <lineage>
        <taxon>Bacteria</taxon>
        <taxon>Bacillati</taxon>
        <taxon>Actinomycetota</taxon>
        <taxon>Actinomycetes</taxon>
        <taxon>Propionibacteriales</taxon>
        <taxon>Nocardioidaceae</taxon>
        <taxon>Aeromicrobium</taxon>
    </lineage>
</organism>
<dbReference type="CDD" id="cd01637">
    <property type="entry name" value="IMPase_like"/>
    <property type="match status" value="1"/>
</dbReference>
<keyword evidence="3" id="KW-0460">Magnesium</keyword>
<evidence type="ECO:0000313" key="5">
    <source>
        <dbReference type="Proteomes" id="UP001501480"/>
    </source>
</evidence>
<comment type="caution">
    <text evidence="4">The sequence shown here is derived from an EMBL/GenBank/DDBJ whole genome shotgun (WGS) entry which is preliminary data.</text>
</comment>
<evidence type="ECO:0000256" key="3">
    <source>
        <dbReference type="ARBA" id="ARBA00022842"/>
    </source>
</evidence>
<dbReference type="PRINTS" id="PR00377">
    <property type="entry name" value="IMPHPHTASES"/>
</dbReference>
<dbReference type="InterPro" id="IPR020583">
    <property type="entry name" value="Inositol_monoP_metal-BS"/>
</dbReference>
<keyword evidence="1" id="KW-0479">Metal-binding</keyword>